<accession>A0A645GD96</accession>
<reference evidence="1" key="1">
    <citation type="submission" date="2019-08" db="EMBL/GenBank/DDBJ databases">
        <authorList>
            <person name="Kucharzyk K."/>
            <person name="Murdoch R.W."/>
            <person name="Higgins S."/>
            <person name="Loffler F."/>
        </authorList>
    </citation>
    <scope>NUCLEOTIDE SEQUENCE</scope>
</reference>
<gene>
    <name evidence="1" type="ORF">SDC9_171375</name>
</gene>
<dbReference type="EMBL" id="VSSQ01072646">
    <property type="protein sequence ID" value="MPN23982.1"/>
    <property type="molecule type" value="Genomic_DNA"/>
</dbReference>
<proteinExistence type="predicted"/>
<comment type="caution">
    <text evidence="1">The sequence shown here is derived from an EMBL/GenBank/DDBJ whole genome shotgun (WGS) entry which is preliminary data.</text>
</comment>
<dbReference type="AlphaFoldDB" id="A0A645GD96"/>
<organism evidence="1">
    <name type="scientific">bioreactor metagenome</name>
    <dbReference type="NCBI Taxonomy" id="1076179"/>
    <lineage>
        <taxon>unclassified sequences</taxon>
        <taxon>metagenomes</taxon>
        <taxon>ecological metagenomes</taxon>
    </lineage>
</organism>
<name>A0A645GD96_9ZZZZ</name>
<protein>
    <submittedName>
        <fullName evidence="1">Uncharacterized protein</fullName>
    </submittedName>
</protein>
<sequence length="43" mass="4617">MQLADKVRVRPGLPDIFKAALPSGADAHVASVADYHGFQLKLL</sequence>
<evidence type="ECO:0000313" key="1">
    <source>
        <dbReference type="EMBL" id="MPN23982.1"/>
    </source>
</evidence>